<evidence type="ECO:0000313" key="3">
    <source>
        <dbReference type="Proteomes" id="UP001140502"/>
    </source>
</evidence>
<reference evidence="2" key="1">
    <citation type="submission" date="2022-10" db="EMBL/GenBank/DDBJ databases">
        <title>Tapping the CABI collections for fungal endophytes: first genome assemblies for Collariella, Neodidymelliopsis, Ascochyta clinopodiicola, Didymella pomorum, Didymosphaeria variabile, Neocosmospora piperis and Neocucurbitaria cava.</title>
        <authorList>
            <person name="Hill R."/>
        </authorList>
    </citation>
    <scope>NUCLEOTIDE SEQUENCE</scope>
    <source>
        <strain evidence="2">IMI 366586</strain>
    </source>
</reference>
<dbReference type="Proteomes" id="UP001140502">
    <property type="component" value="Unassembled WGS sequence"/>
</dbReference>
<dbReference type="Pfam" id="PF20183">
    <property type="entry name" value="DUF6546"/>
    <property type="match status" value="1"/>
</dbReference>
<dbReference type="OrthoDB" id="4802432at2759"/>
<accession>A0A9W8WBQ2</accession>
<keyword evidence="3" id="KW-1185">Reference proteome</keyword>
<proteinExistence type="predicted"/>
<feature type="domain" description="DUF6546" evidence="1">
    <location>
        <begin position="125"/>
        <end position="299"/>
    </location>
</feature>
<dbReference type="AlphaFoldDB" id="A0A9W8WBQ2"/>
<comment type="caution">
    <text evidence="2">The sequence shown here is derived from an EMBL/GenBank/DDBJ whole genome shotgun (WGS) entry which is preliminary data.</text>
</comment>
<organism evidence="2 3">
    <name type="scientific">Fusarium piperis</name>
    <dbReference type="NCBI Taxonomy" id="1435070"/>
    <lineage>
        <taxon>Eukaryota</taxon>
        <taxon>Fungi</taxon>
        <taxon>Dikarya</taxon>
        <taxon>Ascomycota</taxon>
        <taxon>Pezizomycotina</taxon>
        <taxon>Sordariomycetes</taxon>
        <taxon>Hypocreomycetidae</taxon>
        <taxon>Hypocreales</taxon>
        <taxon>Nectriaceae</taxon>
        <taxon>Fusarium</taxon>
        <taxon>Fusarium solani species complex</taxon>
    </lineage>
</organism>
<dbReference type="InterPro" id="IPR046676">
    <property type="entry name" value="DUF6546"/>
</dbReference>
<evidence type="ECO:0000313" key="2">
    <source>
        <dbReference type="EMBL" id="KAJ4318842.1"/>
    </source>
</evidence>
<evidence type="ECO:0000259" key="1">
    <source>
        <dbReference type="Pfam" id="PF20183"/>
    </source>
</evidence>
<protein>
    <recommendedName>
        <fullName evidence="1">DUF6546 domain-containing protein</fullName>
    </recommendedName>
</protein>
<dbReference type="EMBL" id="JAPEUR010000134">
    <property type="protein sequence ID" value="KAJ4318842.1"/>
    <property type="molecule type" value="Genomic_DNA"/>
</dbReference>
<gene>
    <name evidence="2" type="ORF">N0V84_006656</name>
</gene>
<name>A0A9W8WBQ2_9HYPO</name>
<sequence>MPLKCRSHHKTRLYGELRGETVGLRFDMRVHPVRQLKTLPRVRVVDTFVIRRQCLRYFSVPKTLQPIIQSLTQLKHLRYEHWGALFNSMGPAWLRLRDEEHALLFGRVLHSKRTLKSVACYEDMTSAKLRSQRTPRIGLARALVESSQRLEELHFAHNVDAKDFFSHVIVEDPHPNKGMEWKKLERISLTSVQLKPDTCNLLILQAATVAQRMPKLQRMELWHADASSSCMFQYKADPEQPVVRFSSTWFGRLGGLEEKVWQLIASKQGSRHQLMIEYKLLDQNDFSNRNSILRFLDQGDRLLNATSRHQLLNEGVPSPVLKMSILATAMFRAQI</sequence>